<dbReference type="EMBL" id="JAFBEC010000003">
    <property type="protein sequence ID" value="MBM7632254.1"/>
    <property type="molecule type" value="Genomic_DNA"/>
</dbReference>
<reference evidence="2 3" key="1">
    <citation type="submission" date="2021-01" db="EMBL/GenBank/DDBJ databases">
        <title>Genomic Encyclopedia of Type Strains, Phase IV (KMG-IV): sequencing the most valuable type-strain genomes for metagenomic binning, comparative biology and taxonomic classification.</title>
        <authorList>
            <person name="Goeker M."/>
        </authorList>
    </citation>
    <scope>NUCLEOTIDE SEQUENCE [LARGE SCALE GENOMIC DNA]</scope>
    <source>
        <strain evidence="2 3">DSM 25540</strain>
    </source>
</reference>
<dbReference type="InterPro" id="IPR000182">
    <property type="entry name" value="GNAT_dom"/>
</dbReference>
<keyword evidence="3" id="KW-1185">Reference proteome</keyword>
<feature type="domain" description="N-acetyltransferase" evidence="1">
    <location>
        <begin position="9"/>
        <end position="176"/>
    </location>
</feature>
<evidence type="ECO:0000313" key="2">
    <source>
        <dbReference type="EMBL" id="MBM7632254.1"/>
    </source>
</evidence>
<dbReference type="InterPro" id="IPR016181">
    <property type="entry name" value="Acyl_CoA_acyltransferase"/>
</dbReference>
<protein>
    <submittedName>
        <fullName evidence="2">RimJ/RimL family protein N-acetyltransferase</fullName>
    </submittedName>
</protein>
<proteinExistence type="predicted"/>
<dbReference type="Gene3D" id="3.40.630.30">
    <property type="match status" value="1"/>
</dbReference>
<name>A0ABS2PA22_9BACL</name>
<dbReference type="Proteomes" id="UP000741863">
    <property type="component" value="Unassembled WGS sequence"/>
</dbReference>
<dbReference type="Pfam" id="PF13302">
    <property type="entry name" value="Acetyltransf_3"/>
    <property type="match status" value="1"/>
</dbReference>
<organism evidence="2 3">
    <name type="scientific">Geomicrobium sediminis</name>
    <dbReference type="NCBI Taxonomy" id="1347788"/>
    <lineage>
        <taxon>Bacteria</taxon>
        <taxon>Bacillati</taxon>
        <taxon>Bacillota</taxon>
        <taxon>Bacilli</taxon>
        <taxon>Bacillales</taxon>
        <taxon>Geomicrobium</taxon>
    </lineage>
</organism>
<evidence type="ECO:0000259" key="1">
    <source>
        <dbReference type="PROSITE" id="PS51186"/>
    </source>
</evidence>
<accession>A0ABS2PA22</accession>
<evidence type="ECO:0000313" key="3">
    <source>
        <dbReference type="Proteomes" id="UP000741863"/>
    </source>
</evidence>
<gene>
    <name evidence="2" type="ORF">JOD17_001347</name>
</gene>
<dbReference type="RefSeq" id="WP_204696380.1">
    <property type="nucleotide sequence ID" value="NZ_JAFBEC010000003.1"/>
</dbReference>
<dbReference type="PROSITE" id="PS51186">
    <property type="entry name" value="GNAT"/>
    <property type="match status" value="1"/>
</dbReference>
<dbReference type="SUPFAM" id="SSF55729">
    <property type="entry name" value="Acyl-CoA N-acyltransferases (Nat)"/>
    <property type="match status" value="1"/>
</dbReference>
<comment type="caution">
    <text evidence="2">The sequence shown here is derived from an EMBL/GenBank/DDBJ whole genome shotgun (WGS) entry which is preliminary data.</text>
</comment>
<dbReference type="PANTHER" id="PTHR43415:SF4">
    <property type="entry name" value="N-ACETYLTRANSFERASE DOMAIN-CONTAINING PROTEIN"/>
    <property type="match status" value="1"/>
</dbReference>
<dbReference type="PANTHER" id="PTHR43415">
    <property type="entry name" value="SPERMIDINE N(1)-ACETYLTRANSFERASE"/>
    <property type="match status" value="1"/>
</dbReference>
<sequence>MSKVQDAAILLRKPNHTDLENLYFWKYEEDKQDAKKWNGPYIEEPYMSKDEFLNSFKGTENEEIPGLLAIIVNDEFIGTLNSYWVDKNTDWLEIGIVIYNPNFWNGGFGTEIFKLWVNYIFENTPLHRVGISTWSGNERMIIVAKKAGMIEEARIRQARTVNSKRYDAIKMGILREEWEQKRVQNT</sequence>